<evidence type="ECO:0000313" key="3">
    <source>
        <dbReference type="EMBL" id="TFD97314.1"/>
    </source>
</evidence>
<dbReference type="EMBL" id="SOML01000003">
    <property type="protein sequence ID" value="TFD97314.1"/>
    <property type="molecule type" value="Genomic_DNA"/>
</dbReference>
<dbReference type="RefSeq" id="WP_035331110.1">
    <property type="nucleotide sequence ID" value="NZ_JAWZLG010000100.1"/>
</dbReference>
<dbReference type="STRING" id="1121485.GCA_000426485_01111"/>
<evidence type="ECO:0000259" key="2">
    <source>
        <dbReference type="PROSITE" id="PS01031"/>
    </source>
</evidence>
<reference evidence="3 4" key="1">
    <citation type="submission" date="2019-03" db="EMBL/GenBank/DDBJ databases">
        <title>San Antonio Military Medical Center submission to MRSN (WRAIR), pending publication.</title>
        <authorList>
            <person name="Blyth D.M."/>
            <person name="Mccarthy S.L."/>
            <person name="Schall S.E."/>
            <person name="Stam J.A."/>
            <person name="Ong A.C."/>
            <person name="Mcgann P.T."/>
        </authorList>
    </citation>
    <scope>NUCLEOTIDE SEQUENCE [LARGE SCALE GENOMIC DNA]</scope>
    <source>
        <strain evidence="3 4">MRSN571793</strain>
    </source>
</reference>
<dbReference type="CDD" id="cd00298">
    <property type="entry name" value="ACD_sHsps_p23-like"/>
    <property type="match status" value="1"/>
</dbReference>
<evidence type="ECO:0000256" key="1">
    <source>
        <dbReference type="PROSITE-ProRule" id="PRU00285"/>
    </source>
</evidence>
<dbReference type="Proteomes" id="UP000297861">
    <property type="component" value="Unassembled WGS sequence"/>
</dbReference>
<dbReference type="InterPro" id="IPR008978">
    <property type="entry name" value="HSP20-like_chaperone"/>
</dbReference>
<name>A0A4Y8L568_9BACT</name>
<organism evidence="3 4">
    <name type="scientific">Dysgonomonas capnocytophagoides</name>
    <dbReference type="NCBI Taxonomy" id="45254"/>
    <lineage>
        <taxon>Bacteria</taxon>
        <taxon>Pseudomonadati</taxon>
        <taxon>Bacteroidota</taxon>
        <taxon>Bacteroidia</taxon>
        <taxon>Bacteroidales</taxon>
        <taxon>Dysgonomonadaceae</taxon>
        <taxon>Dysgonomonas</taxon>
    </lineage>
</organism>
<proteinExistence type="inferred from homology"/>
<sequence>MESRRLLPSLEQSQVRDYHHGCYSSVSYVDNKDEFRIELYAPGFHEGDFKLSFKDNVLCIYGCQRGTDTCFLRNIKIPGSIDVSSSCMDCKHGSFKVSFPKKDLSV</sequence>
<accession>A0A4Y8L568</accession>
<gene>
    <name evidence="3" type="ORF">E2605_06495</name>
</gene>
<evidence type="ECO:0000313" key="4">
    <source>
        <dbReference type="Proteomes" id="UP000297861"/>
    </source>
</evidence>
<dbReference type="PROSITE" id="PS01031">
    <property type="entry name" value="SHSP"/>
    <property type="match status" value="1"/>
</dbReference>
<dbReference type="InterPro" id="IPR002068">
    <property type="entry name" value="A-crystallin/Hsp20_dom"/>
</dbReference>
<keyword evidence="4" id="KW-1185">Reference proteome</keyword>
<comment type="similarity">
    <text evidence="1">Belongs to the small heat shock protein (HSP20) family.</text>
</comment>
<comment type="caution">
    <text evidence="3">The sequence shown here is derived from an EMBL/GenBank/DDBJ whole genome shotgun (WGS) entry which is preliminary data.</text>
</comment>
<dbReference type="AlphaFoldDB" id="A0A4Y8L568"/>
<protein>
    <recommendedName>
        <fullName evidence="2">SHSP domain-containing protein</fullName>
    </recommendedName>
</protein>
<dbReference type="OrthoDB" id="9814487at2"/>
<dbReference type="Gene3D" id="2.60.40.790">
    <property type="match status" value="1"/>
</dbReference>
<feature type="domain" description="SHSP" evidence="2">
    <location>
        <begin position="17"/>
        <end position="106"/>
    </location>
</feature>
<dbReference type="SUPFAM" id="SSF49764">
    <property type="entry name" value="HSP20-like chaperones"/>
    <property type="match status" value="1"/>
</dbReference>